<feature type="compositionally biased region" description="Basic and acidic residues" evidence="1">
    <location>
        <begin position="221"/>
        <end position="241"/>
    </location>
</feature>
<sequence>MTYEEQQDYIRQLADLLDGESDVDESQVDKEFISQTAQRESSDVEDVFEDSENRIGLEDENSSDDKSESSVDKSSNANCLFGKDKIVWHRTPPKTGRVRKHNLLHEKSGLAKLTQILSMRKTFKCIFSDVMCDIIIRETNQKANSVYAVYNAENPGNPAKVWKFLTPEEFETYLGIIITTGVNHSKSESTVDLWKTDANSLNVLTGLEIECVLGKPLVAADSKENPGPRHSPPRDATGRQK</sequence>
<accession>A0A8K0DG57</accession>
<evidence type="ECO:0000256" key="1">
    <source>
        <dbReference type="SAM" id="MobiDB-lite"/>
    </source>
</evidence>
<feature type="compositionally biased region" description="Basic and acidic residues" evidence="1">
    <location>
        <begin position="51"/>
        <end position="71"/>
    </location>
</feature>
<evidence type="ECO:0000259" key="2">
    <source>
        <dbReference type="Pfam" id="PF13843"/>
    </source>
</evidence>
<dbReference type="Proteomes" id="UP000801492">
    <property type="component" value="Unassembled WGS sequence"/>
</dbReference>
<feature type="region of interest" description="Disordered" evidence="1">
    <location>
        <begin position="33"/>
        <end position="75"/>
    </location>
</feature>
<evidence type="ECO:0000313" key="4">
    <source>
        <dbReference type="Proteomes" id="UP000801492"/>
    </source>
</evidence>
<keyword evidence="4" id="KW-1185">Reference proteome</keyword>
<dbReference type="Pfam" id="PF13843">
    <property type="entry name" value="DDE_Tnp_1_7"/>
    <property type="match status" value="1"/>
</dbReference>
<dbReference type="AlphaFoldDB" id="A0A8K0DG57"/>
<organism evidence="3 4">
    <name type="scientific">Ignelater luminosus</name>
    <name type="common">Cucubano</name>
    <name type="synonym">Pyrophorus luminosus</name>
    <dbReference type="NCBI Taxonomy" id="2038154"/>
    <lineage>
        <taxon>Eukaryota</taxon>
        <taxon>Metazoa</taxon>
        <taxon>Ecdysozoa</taxon>
        <taxon>Arthropoda</taxon>
        <taxon>Hexapoda</taxon>
        <taxon>Insecta</taxon>
        <taxon>Pterygota</taxon>
        <taxon>Neoptera</taxon>
        <taxon>Endopterygota</taxon>
        <taxon>Coleoptera</taxon>
        <taxon>Polyphaga</taxon>
        <taxon>Elateriformia</taxon>
        <taxon>Elateroidea</taxon>
        <taxon>Elateridae</taxon>
        <taxon>Agrypninae</taxon>
        <taxon>Pyrophorini</taxon>
        <taxon>Ignelater</taxon>
    </lineage>
</organism>
<feature type="domain" description="PiggyBac transposable element-derived protein" evidence="2">
    <location>
        <begin position="121"/>
        <end position="201"/>
    </location>
</feature>
<dbReference type="OrthoDB" id="6775400at2759"/>
<evidence type="ECO:0000313" key="3">
    <source>
        <dbReference type="EMBL" id="KAF2902527.1"/>
    </source>
</evidence>
<protein>
    <recommendedName>
        <fullName evidence="2">PiggyBac transposable element-derived protein domain-containing protein</fullName>
    </recommendedName>
</protein>
<proteinExistence type="predicted"/>
<dbReference type="InterPro" id="IPR029526">
    <property type="entry name" value="PGBD"/>
</dbReference>
<reference evidence="3" key="1">
    <citation type="submission" date="2019-08" db="EMBL/GenBank/DDBJ databases">
        <title>The genome of the North American firefly Photinus pyralis.</title>
        <authorList>
            <consortium name="Photinus pyralis genome working group"/>
            <person name="Fallon T.R."/>
            <person name="Sander Lower S.E."/>
            <person name="Weng J.-K."/>
        </authorList>
    </citation>
    <scope>NUCLEOTIDE SEQUENCE</scope>
    <source>
        <strain evidence="3">TRF0915ILg1</strain>
        <tissue evidence="3">Whole body</tissue>
    </source>
</reference>
<gene>
    <name evidence="3" type="ORF">ILUMI_03660</name>
</gene>
<name>A0A8K0DG57_IGNLU</name>
<comment type="caution">
    <text evidence="3">The sequence shown here is derived from an EMBL/GenBank/DDBJ whole genome shotgun (WGS) entry which is preliminary data.</text>
</comment>
<feature type="region of interest" description="Disordered" evidence="1">
    <location>
        <begin position="220"/>
        <end position="241"/>
    </location>
</feature>
<dbReference type="EMBL" id="VTPC01001267">
    <property type="protein sequence ID" value="KAF2902527.1"/>
    <property type="molecule type" value="Genomic_DNA"/>
</dbReference>